<dbReference type="PANTHER" id="PTHR19328">
    <property type="entry name" value="HEDGEHOG-INTERACTING PROTEIN"/>
    <property type="match status" value="1"/>
</dbReference>
<sequence>MKRLYAALLLLFCWQYPLLAQPASVPVGATTVSIRTLATGFDTPWEMLWGPDNQLWLTERLGRISRVNPETGEKTLLLTVPDVTENVESGLLGMALHPDFTASPYVYIVYNYTQDGLREKLVRYTYNGTTLINPQVLLENIPASPYHNGSRLIILPDLTMLMSTGDGNIDYEAQNIASPRGKILRLNLDGTIPADNPTAGSRVYTLGHRNPQGLVRAPSGRIYSSEHGPSNDDEVNLIEAGRNYGWPTVQGFCNLAAEATFCAANNVREPLYAWTPTIAVSGLTYYDHPAIPGWQNSLLLLSLKAGQLLQLPLNTAGDALTSAPNLVLNKEAGRLRAICVSPAGRVYVGTSNRDGSGSPAASDDRIMVLENLAYTPTATRQPAHAALDVWPNPAHEKLTISFPAPLARGTQLVLQDALGRTVRSEPLAAGNSTHTVSLKALQPGVYQALVKTSARLYRQRIVVQ</sequence>
<evidence type="ECO:0000259" key="2">
    <source>
        <dbReference type="Pfam" id="PF07995"/>
    </source>
</evidence>
<feature type="signal peptide" evidence="1">
    <location>
        <begin position="1"/>
        <end position="20"/>
    </location>
</feature>
<feature type="domain" description="Secretion system C-terminal sorting" evidence="3">
    <location>
        <begin position="389"/>
        <end position="463"/>
    </location>
</feature>
<keyword evidence="5" id="KW-1185">Reference proteome</keyword>
<dbReference type="EMBL" id="JADWYK010000003">
    <property type="protein sequence ID" value="MBG8553386.1"/>
    <property type="molecule type" value="Genomic_DNA"/>
</dbReference>
<evidence type="ECO:0000313" key="4">
    <source>
        <dbReference type="EMBL" id="MBG8553386.1"/>
    </source>
</evidence>
<organism evidence="4 5">
    <name type="scientific">Hymenobacter guriensis</name>
    <dbReference type="NCBI Taxonomy" id="2793065"/>
    <lineage>
        <taxon>Bacteria</taxon>
        <taxon>Pseudomonadati</taxon>
        <taxon>Bacteroidota</taxon>
        <taxon>Cytophagia</taxon>
        <taxon>Cytophagales</taxon>
        <taxon>Hymenobacteraceae</taxon>
        <taxon>Hymenobacter</taxon>
    </lineage>
</organism>
<dbReference type="InterPro" id="IPR011041">
    <property type="entry name" value="Quinoprot_gluc/sorb_DH_b-prop"/>
</dbReference>
<evidence type="ECO:0000313" key="5">
    <source>
        <dbReference type="Proteomes" id="UP000601099"/>
    </source>
</evidence>
<dbReference type="RefSeq" id="WP_196954400.1">
    <property type="nucleotide sequence ID" value="NZ_JADWYK010000003.1"/>
</dbReference>
<comment type="caution">
    <text evidence="4">The sequence shown here is derived from an EMBL/GenBank/DDBJ whole genome shotgun (WGS) entry which is preliminary data.</text>
</comment>
<evidence type="ECO:0000259" key="3">
    <source>
        <dbReference type="Pfam" id="PF18962"/>
    </source>
</evidence>
<dbReference type="PANTHER" id="PTHR19328:SF13">
    <property type="entry name" value="HIPL1 PROTEIN"/>
    <property type="match status" value="1"/>
</dbReference>
<feature type="chain" id="PRO_5045165707" evidence="1">
    <location>
        <begin position="21"/>
        <end position="464"/>
    </location>
</feature>
<dbReference type="InterPro" id="IPR011042">
    <property type="entry name" value="6-blade_b-propeller_TolB-like"/>
</dbReference>
<name>A0ABS0KZW8_9BACT</name>
<proteinExistence type="predicted"/>
<feature type="domain" description="Glucose/Sorbosone dehydrogenase" evidence="2">
    <location>
        <begin position="41"/>
        <end position="356"/>
    </location>
</feature>
<accession>A0ABS0KZW8</accession>
<protein>
    <submittedName>
        <fullName evidence="4">PQQ-dependent sugar dehydrogenase</fullName>
    </submittedName>
</protein>
<keyword evidence="1" id="KW-0732">Signal</keyword>
<dbReference type="Gene3D" id="2.120.10.30">
    <property type="entry name" value="TolB, C-terminal domain"/>
    <property type="match status" value="1"/>
</dbReference>
<reference evidence="4 5" key="1">
    <citation type="submission" date="2020-11" db="EMBL/GenBank/DDBJ databases">
        <title>Hymenobacter sp.</title>
        <authorList>
            <person name="Kim M.K."/>
        </authorList>
    </citation>
    <scope>NUCLEOTIDE SEQUENCE [LARGE SCALE GENOMIC DNA]</scope>
    <source>
        <strain evidence="4 5">BT594</strain>
    </source>
</reference>
<dbReference type="SUPFAM" id="SSF50952">
    <property type="entry name" value="Soluble quinoprotein glucose dehydrogenase"/>
    <property type="match status" value="1"/>
</dbReference>
<dbReference type="InterPro" id="IPR026444">
    <property type="entry name" value="Secre_tail"/>
</dbReference>
<evidence type="ECO:0000256" key="1">
    <source>
        <dbReference type="SAM" id="SignalP"/>
    </source>
</evidence>
<dbReference type="NCBIfam" id="TIGR04183">
    <property type="entry name" value="Por_Secre_tail"/>
    <property type="match status" value="1"/>
</dbReference>
<dbReference type="Pfam" id="PF18962">
    <property type="entry name" value="Por_Secre_tail"/>
    <property type="match status" value="1"/>
</dbReference>
<dbReference type="Pfam" id="PF07995">
    <property type="entry name" value="GSDH"/>
    <property type="match status" value="1"/>
</dbReference>
<dbReference type="Proteomes" id="UP000601099">
    <property type="component" value="Unassembled WGS sequence"/>
</dbReference>
<gene>
    <name evidence="4" type="ORF">I5L79_07505</name>
</gene>
<dbReference type="InterPro" id="IPR012938">
    <property type="entry name" value="Glc/Sorbosone_DH"/>
</dbReference>